<sequence length="77" mass="8116">MRLIISLAGLVAIVLAVAWFGYGLPPKAVYYKAVNAFSSASSSAENGAANVSSASSRFSDVIKNNYNSQDMTEPAVR</sequence>
<reference evidence="1" key="1">
    <citation type="journal article" date="2020" name="J. ISSAAS">
        <title>Lactobacilli and other gastrointestinal microbiota of Peromyscus leucopus, reservoir host for agents of Lyme disease and other zoonoses in North America.</title>
        <authorList>
            <person name="Milovic A."/>
            <person name="Bassam K."/>
            <person name="Shao H."/>
            <person name="Chatzistamou I."/>
            <person name="Tufts D.M."/>
            <person name="Diuk-Wasser M."/>
            <person name="Barbour A.G."/>
        </authorList>
    </citation>
    <scope>NUCLEOTIDE SEQUENCE</scope>
    <source>
        <strain evidence="1">LL90</strain>
    </source>
</reference>
<dbReference type="EMBL" id="MN990732">
    <property type="protein sequence ID" value="QIM10718.1"/>
    <property type="molecule type" value="Genomic_DNA"/>
</dbReference>
<evidence type="ECO:0000313" key="1">
    <source>
        <dbReference type="EMBL" id="QIM10718.1"/>
    </source>
</evidence>
<gene>
    <name evidence="1" type="ORF">PlAlph_6100</name>
</gene>
<organism evidence="1">
    <name type="scientific">uncultured Alphaproteobacteria bacterium</name>
    <dbReference type="NCBI Taxonomy" id="91750"/>
    <lineage>
        <taxon>Bacteria</taxon>
        <taxon>Pseudomonadati</taxon>
        <taxon>Pseudomonadota</taxon>
        <taxon>Alphaproteobacteria</taxon>
        <taxon>environmental samples</taxon>
    </lineage>
</organism>
<dbReference type="AlphaFoldDB" id="A0A6G8F3G1"/>
<name>A0A6G8F3G1_9PROT</name>
<accession>A0A6G8F3G1</accession>
<protein>
    <submittedName>
        <fullName evidence="1">Uncharacterized protein</fullName>
    </submittedName>
</protein>
<proteinExistence type="predicted"/>